<gene>
    <name evidence="1" type="ORF">OEA41_002932</name>
</gene>
<dbReference type="EMBL" id="JASNWA010000008">
    <property type="protein sequence ID" value="KAK3170848.1"/>
    <property type="molecule type" value="Genomic_DNA"/>
</dbReference>
<organism evidence="1 2">
    <name type="scientific">Lepraria neglecta</name>
    <dbReference type="NCBI Taxonomy" id="209136"/>
    <lineage>
        <taxon>Eukaryota</taxon>
        <taxon>Fungi</taxon>
        <taxon>Dikarya</taxon>
        <taxon>Ascomycota</taxon>
        <taxon>Pezizomycotina</taxon>
        <taxon>Lecanoromycetes</taxon>
        <taxon>OSLEUM clade</taxon>
        <taxon>Lecanoromycetidae</taxon>
        <taxon>Lecanorales</taxon>
        <taxon>Lecanorineae</taxon>
        <taxon>Stereocaulaceae</taxon>
        <taxon>Lepraria</taxon>
    </lineage>
</organism>
<protein>
    <submittedName>
        <fullName evidence="1">Uncharacterized protein</fullName>
    </submittedName>
</protein>
<accession>A0AAE0DL29</accession>
<dbReference type="AlphaFoldDB" id="A0AAE0DL29"/>
<reference evidence="1" key="1">
    <citation type="submission" date="2022-11" db="EMBL/GenBank/DDBJ databases">
        <title>Chromosomal genome sequence assembly and mating type (MAT) locus characterization of the leprose asexual lichenized fungus Lepraria neglecta (Nyl.) Erichsen.</title>
        <authorList>
            <person name="Allen J.L."/>
            <person name="Pfeffer B."/>
        </authorList>
    </citation>
    <scope>NUCLEOTIDE SEQUENCE</scope>
    <source>
        <strain evidence="1">Allen 5258</strain>
    </source>
</reference>
<name>A0AAE0DL29_9LECA</name>
<keyword evidence="2" id="KW-1185">Reference proteome</keyword>
<evidence type="ECO:0000313" key="1">
    <source>
        <dbReference type="EMBL" id="KAK3170848.1"/>
    </source>
</evidence>
<comment type="caution">
    <text evidence="1">The sequence shown here is derived from an EMBL/GenBank/DDBJ whole genome shotgun (WGS) entry which is preliminary data.</text>
</comment>
<proteinExistence type="predicted"/>
<sequence length="192" mass="21680">MKRLTKPSADLNPFILVSIRYQRLLTTKFLPTIRTTDTQLQFPVTRGDMGRKCCHYDLYHLRSKVLLGRTNKRAAAKGHISVASLVANPAPPRWLEEPGFTAPNGRNPMTSFDVGSHNLRVRFSGHVEFAIDTFSWRIEPERLVDDVSCGYGTGTWPAFLKACLGWVGKKVAKDLFPFGLDPLTKCHLHRTE</sequence>
<evidence type="ECO:0000313" key="2">
    <source>
        <dbReference type="Proteomes" id="UP001276659"/>
    </source>
</evidence>
<dbReference type="Proteomes" id="UP001276659">
    <property type="component" value="Unassembled WGS sequence"/>
</dbReference>